<organism evidence="1 2">
    <name type="scientific">Candidatus Desulfobia pelagia</name>
    <dbReference type="NCBI Taxonomy" id="2841692"/>
    <lineage>
        <taxon>Bacteria</taxon>
        <taxon>Pseudomonadati</taxon>
        <taxon>Thermodesulfobacteriota</taxon>
        <taxon>Desulfobulbia</taxon>
        <taxon>Desulfobulbales</taxon>
        <taxon>Desulfobulbaceae</taxon>
        <taxon>Candidatus Desulfobia</taxon>
    </lineage>
</organism>
<sequence>MSTGMQPSGDKMRKVLCWVSETLEAHPEKKRIDVFKEAEVRFDLTPRECEFLDSHFASEDLTEESGCT</sequence>
<dbReference type="Proteomes" id="UP000614424">
    <property type="component" value="Unassembled WGS sequence"/>
</dbReference>
<gene>
    <name evidence="1" type="ORF">H8E41_03695</name>
</gene>
<evidence type="ECO:0000313" key="1">
    <source>
        <dbReference type="EMBL" id="MBC8316983.1"/>
    </source>
</evidence>
<proteinExistence type="predicted"/>
<comment type="caution">
    <text evidence="1">The sequence shown here is derived from an EMBL/GenBank/DDBJ whole genome shotgun (WGS) entry which is preliminary data.</text>
</comment>
<name>A0A8J6NEG1_9BACT</name>
<reference evidence="1 2" key="1">
    <citation type="submission" date="2020-08" db="EMBL/GenBank/DDBJ databases">
        <title>Bridging the membrane lipid divide: bacteria of the FCB group superphylum have the potential to synthesize archaeal ether lipids.</title>
        <authorList>
            <person name="Villanueva L."/>
            <person name="Von Meijenfeldt F.A.B."/>
            <person name="Westbye A.B."/>
            <person name="Yadav S."/>
            <person name="Hopmans E.C."/>
            <person name="Dutilh B.E."/>
            <person name="Sinninghe Damste J.S."/>
        </authorList>
    </citation>
    <scope>NUCLEOTIDE SEQUENCE [LARGE SCALE GENOMIC DNA]</scope>
    <source>
        <strain evidence="1">NIOZ-UU47</strain>
    </source>
</reference>
<evidence type="ECO:0000313" key="2">
    <source>
        <dbReference type="Proteomes" id="UP000614424"/>
    </source>
</evidence>
<dbReference type="EMBL" id="JACNJZ010000064">
    <property type="protein sequence ID" value="MBC8316983.1"/>
    <property type="molecule type" value="Genomic_DNA"/>
</dbReference>
<accession>A0A8J6NEG1</accession>
<dbReference type="AlphaFoldDB" id="A0A8J6NEG1"/>
<protein>
    <submittedName>
        <fullName evidence="1">Uncharacterized protein</fullName>
    </submittedName>
</protein>